<dbReference type="Gene3D" id="1.10.287.130">
    <property type="match status" value="1"/>
</dbReference>
<evidence type="ECO:0000256" key="7">
    <source>
        <dbReference type="ARBA" id="ARBA00022840"/>
    </source>
</evidence>
<comment type="catalytic activity">
    <reaction evidence="1">
        <text>ATP + protein L-histidine = ADP + protein N-phospho-L-histidine.</text>
        <dbReference type="EC" id="2.7.13.3"/>
    </reaction>
</comment>
<evidence type="ECO:0000313" key="12">
    <source>
        <dbReference type="Proteomes" id="UP000027284"/>
    </source>
</evidence>
<evidence type="ECO:0000256" key="1">
    <source>
        <dbReference type="ARBA" id="ARBA00000085"/>
    </source>
</evidence>
<dbReference type="EC" id="2.7.13.3" evidence="2"/>
<evidence type="ECO:0000259" key="10">
    <source>
        <dbReference type="PROSITE" id="PS50109"/>
    </source>
</evidence>
<protein>
    <recommendedName>
        <fullName evidence="2">histidine kinase</fullName>
        <ecNumber evidence="2">2.7.13.3</ecNumber>
    </recommendedName>
</protein>
<dbReference type="SUPFAM" id="SSF55874">
    <property type="entry name" value="ATPase domain of HSP90 chaperone/DNA topoisomerase II/histidine kinase"/>
    <property type="match status" value="1"/>
</dbReference>
<evidence type="ECO:0000256" key="9">
    <source>
        <dbReference type="SAM" id="Phobius"/>
    </source>
</evidence>
<keyword evidence="9" id="KW-1133">Transmembrane helix</keyword>
<evidence type="ECO:0000256" key="5">
    <source>
        <dbReference type="ARBA" id="ARBA00022741"/>
    </source>
</evidence>
<dbReference type="AlphaFoldDB" id="A0A062XW70"/>
<dbReference type="PANTHER" id="PTHR43065">
    <property type="entry name" value="SENSOR HISTIDINE KINASE"/>
    <property type="match status" value="1"/>
</dbReference>
<keyword evidence="7" id="KW-0067">ATP-binding</keyword>
<keyword evidence="8" id="KW-0902">Two-component regulatory system</keyword>
<dbReference type="EMBL" id="JMFG01000020">
    <property type="protein sequence ID" value="KDA53654.1"/>
    <property type="molecule type" value="Genomic_DNA"/>
</dbReference>
<evidence type="ECO:0000256" key="4">
    <source>
        <dbReference type="ARBA" id="ARBA00022679"/>
    </source>
</evidence>
<evidence type="ECO:0000313" key="11">
    <source>
        <dbReference type="EMBL" id="KDA53654.1"/>
    </source>
</evidence>
<evidence type="ECO:0000256" key="2">
    <source>
        <dbReference type="ARBA" id="ARBA00012438"/>
    </source>
</evidence>
<evidence type="ECO:0000256" key="8">
    <source>
        <dbReference type="ARBA" id="ARBA00023012"/>
    </source>
</evidence>
<keyword evidence="9" id="KW-0812">Transmembrane</keyword>
<dbReference type="InterPro" id="IPR003661">
    <property type="entry name" value="HisK_dim/P_dom"/>
</dbReference>
<dbReference type="SUPFAM" id="SSF47384">
    <property type="entry name" value="Homodimeric domain of signal transducing histidine kinase"/>
    <property type="match status" value="1"/>
</dbReference>
<dbReference type="Gene3D" id="3.30.565.10">
    <property type="entry name" value="Histidine kinase-like ATPase, C-terminal domain"/>
    <property type="match status" value="1"/>
</dbReference>
<comment type="caution">
    <text evidence="11">The sequence shown here is derived from an EMBL/GenBank/DDBJ whole genome shotgun (WGS) entry which is preliminary data.</text>
</comment>
<proteinExistence type="predicted"/>
<gene>
    <name evidence="11" type="ORF">EG19_05495</name>
</gene>
<dbReference type="InterPro" id="IPR003594">
    <property type="entry name" value="HATPase_dom"/>
</dbReference>
<dbReference type="GO" id="GO:0000155">
    <property type="term" value="F:phosphorelay sensor kinase activity"/>
    <property type="evidence" value="ECO:0007669"/>
    <property type="project" value="InterPro"/>
</dbReference>
<dbReference type="GO" id="GO:0005524">
    <property type="term" value="F:ATP binding"/>
    <property type="evidence" value="ECO:0007669"/>
    <property type="project" value="UniProtKB-KW"/>
</dbReference>
<dbReference type="SMART" id="SM00388">
    <property type="entry name" value="HisKA"/>
    <property type="match status" value="1"/>
</dbReference>
<dbReference type="InterPro" id="IPR036097">
    <property type="entry name" value="HisK_dim/P_sf"/>
</dbReference>
<dbReference type="CDD" id="cd00075">
    <property type="entry name" value="HATPase"/>
    <property type="match status" value="1"/>
</dbReference>
<keyword evidence="3" id="KW-0597">Phosphoprotein</keyword>
<dbReference type="InterPro" id="IPR004358">
    <property type="entry name" value="Sig_transdc_His_kin-like_C"/>
</dbReference>
<dbReference type="SMART" id="SM00387">
    <property type="entry name" value="HATPase_c"/>
    <property type="match status" value="1"/>
</dbReference>
<dbReference type="CDD" id="cd00082">
    <property type="entry name" value="HisKA"/>
    <property type="match status" value="1"/>
</dbReference>
<dbReference type="Pfam" id="PF02518">
    <property type="entry name" value="HATPase_c"/>
    <property type="match status" value="1"/>
</dbReference>
<dbReference type="PRINTS" id="PR00344">
    <property type="entry name" value="BCTRLSENSOR"/>
</dbReference>
<reference evidence="11 12" key="1">
    <citation type="submission" date="2014-04" db="EMBL/GenBank/DDBJ databases">
        <title>The Genome Sequence of Thermoanaerobaculum aquaticum MP-01, The First Cultivated Group 23 Acidobacterium.</title>
        <authorList>
            <person name="Stamps B.W."/>
            <person name="Losey N.A."/>
            <person name="Lawson P.A."/>
            <person name="Stevenson B.S."/>
        </authorList>
    </citation>
    <scope>NUCLEOTIDE SEQUENCE [LARGE SCALE GENOMIC DNA]</scope>
    <source>
        <strain evidence="11 12">MP-01</strain>
    </source>
</reference>
<dbReference type="PROSITE" id="PS50109">
    <property type="entry name" value="HIS_KIN"/>
    <property type="match status" value="1"/>
</dbReference>
<dbReference type="InterPro" id="IPR005467">
    <property type="entry name" value="His_kinase_dom"/>
</dbReference>
<dbReference type="STRING" id="1312852.EG19_05495"/>
<keyword evidence="9" id="KW-0472">Membrane</keyword>
<sequence length="449" mass="48746">MGAYNRGVGRQDLGWSRQYLFVAAVFALLFVVAFGLFAQLTISQLSRSYLEDVLLTGRAQAEELAKQFRGEGPLYQVVEKKKEALQRLSLSLARKEVIESVEVYDERGRLVWRTTTRSEGVPGGFPEPGSEFVPLPQGEHVMESQTSYQIRVPVEELATVVVSIPKSALEQRIALLRRQLVVRTALAGGATLTMMVLAFVFIGHLIKRNAELEARRLRDRELAALGVLAANLAHEIRNPLNALSIHLDLVAEETGADPSAAEAVALAKKEVSRLRKLVTDFLQYARPSPPQKEPVEVEAFLRDVAALLGPECERAGASLTVEASAGTLLVDRGQMTQVLLNLGLNALQALHEAAVKQITLRAFRDGSHWVLAVEDSGKGIPPEELPRVKEAFYSNRKGGTGLGLAIADRIVVAHGGQLILQNRPQGGLSAQVRLPAAAEGVYTLPGGKA</sequence>
<evidence type="ECO:0000256" key="6">
    <source>
        <dbReference type="ARBA" id="ARBA00022777"/>
    </source>
</evidence>
<keyword evidence="4" id="KW-0808">Transferase</keyword>
<organism evidence="11 12">
    <name type="scientific">Thermoanaerobaculum aquaticum</name>
    <dbReference type="NCBI Taxonomy" id="1312852"/>
    <lineage>
        <taxon>Bacteria</taxon>
        <taxon>Pseudomonadati</taxon>
        <taxon>Acidobacteriota</taxon>
        <taxon>Thermoanaerobaculia</taxon>
        <taxon>Thermoanaerobaculales</taxon>
        <taxon>Thermoanaerobaculaceae</taxon>
        <taxon>Thermoanaerobaculum</taxon>
    </lineage>
</organism>
<feature type="domain" description="Histidine kinase" evidence="10">
    <location>
        <begin position="231"/>
        <end position="438"/>
    </location>
</feature>
<keyword evidence="5" id="KW-0547">Nucleotide-binding</keyword>
<dbReference type="Pfam" id="PF00512">
    <property type="entry name" value="HisKA"/>
    <property type="match status" value="1"/>
</dbReference>
<keyword evidence="12" id="KW-1185">Reference proteome</keyword>
<dbReference type="InterPro" id="IPR036890">
    <property type="entry name" value="HATPase_C_sf"/>
</dbReference>
<dbReference type="Proteomes" id="UP000027284">
    <property type="component" value="Unassembled WGS sequence"/>
</dbReference>
<feature type="transmembrane region" description="Helical" evidence="9">
    <location>
        <begin position="20"/>
        <end position="38"/>
    </location>
</feature>
<accession>A0A062XW70</accession>
<keyword evidence="6" id="KW-0418">Kinase</keyword>
<name>A0A062XW70_9BACT</name>
<feature type="transmembrane region" description="Helical" evidence="9">
    <location>
        <begin position="180"/>
        <end position="206"/>
    </location>
</feature>
<dbReference type="PANTHER" id="PTHR43065:SF10">
    <property type="entry name" value="PEROXIDE STRESS-ACTIVATED HISTIDINE KINASE MAK3"/>
    <property type="match status" value="1"/>
</dbReference>
<evidence type="ECO:0000256" key="3">
    <source>
        <dbReference type="ARBA" id="ARBA00022553"/>
    </source>
</evidence>